<evidence type="ECO:0000256" key="1">
    <source>
        <dbReference type="SAM" id="MobiDB-lite"/>
    </source>
</evidence>
<dbReference type="Pfam" id="PF01607">
    <property type="entry name" value="CBM_14"/>
    <property type="match status" value="1"/>
</dbReference>
<name>A0A2T7PVA0_POMCA</name>
<proteinExistence type="predicted"/>
<dbReference type="PROSITE" id="PS50940">
    <property type="entry name" value="CHIT_BIND_II"/>
    <property type="match status" value="1"/>
</dbReference>
<dbReference type="AlphaFoldDB" id="A0A2T7PVA0"/>
<dbReference type="Gene3D" id="2.170.140.10">
    <property type="entry name" value="Chitin binding domain"/>
    <property type="match status" value="1"/>
</dbReference>
<comment type="caution">
    <text evidence="3">The sequence shown here is derived from an EMBL/GenBank/DDBJ whole genome shotgun (WGS) entry which is preliminary data.</text>
</comment>
<reference evidence="3 4" key="1">
    <citation type="submission" date="2018-04" db="EMBL/GenBank/DDBJ databases">
        <title>The genome of golden apple snail Pomacea canaliculata provides insight into stress tolerance and invasive adaptation.</title>
        <authorList>
            <person name="Liu C."/>
            <person name="Liu B."/>
            <person name="Ren Y."/>
            <person name="Zhang Y."/>
            <person name="Wang H."/>
            <person name="Li S."/>
            <person name="Jiang F."/>
            <person name="Yin L."/>
            <person name="Zhang G."/>
            <person name="Qian W."/>
            <person name="Fan W."/>
        </authorList>
    </citation>
    <scope>NUCLEOTIDE SEQUENCE [LARGE SCALE GENOMIC DNA]</scope>
    <source>
        <strain evidence="3">SZHN2017</strain>
        <tissue evidence="3">Muscle</tissue>
    </source>
</reference>
<dbReference type="GO" id="GO:0008061">
    <property type="term" value="F:chitin binding"/>
    <property type="evidence" value="ECO:0007669"/>
    <property type="project" value="InterPro"/>
</dbReference>
<evidence type="ECO:0000259" key="2">
    <source>
        <dbReference type="PROSITE" id="PS50940"/>
    </source>
</evidence>
<dbReference type="GO" id="GO:0005576">
    <property type="term" value="C:extracellular region"/>
    <property type="evidence" value="ECO:0007669"/>
    <property type="project" value="InterPro"/>
</dbReference>
<gene>
    <name evidence="3" type="ORF">C0Q70_04353</name>
</gene>
<dbReference type="InterPro" id="IPR036508">
    <property type="entry name" value="Chitin-bd_dom_sf"/>
</dbReference>
<organism evidence="3 4">
    <name type="scientific">Pomacea canaliculata</name>
    <name type="common">Golden apple snail</name>
    <dbReference type="NCBI Taxonomy" id="400727"/>
    <lineage>
        <taxon>Eukaryota</taxon>
        <taxon>Metazoa</taxon>
        <taxon>Spiralia</taxon>
        <taxon>Lophotrochozoa</taxon>
        <taxon>Mollusca</taxon>
        <taxon>Gastropoda</taxon>
        <taxon>Caenogastropoda</taxon>
        <taxon>Architaenioglossa</taxon>
        <taxon>Ampullarioidea</taxon>
        <taxon>Ampullariidae</taxon>
        <taxon>Pomacea</taxon>
    </lineage>
</organism>
<evidence type="ECO:0000313" key="4">
    <source>
        <dbReference type="Proteomes" id="UP000245119"/>
    </source>
</evidence>
<feature type="domain" description="Chitin-binding type-2" evidence="2">
    <location>
        <begin position="5"/>
        <end position="66"/>
    </location>
</feature>
<feature type="region of interest" description="Disordered" evidence="1">
    <location>
        <begin position="128"/>
        <end position="171"/>
    </location>
</feature>
<dbReference type="EMBL" id="PZQS01000002">
    <property type="protein sequence ID" value="PVD37354.1"/>
    <property type="molecule type" value="Genomic_DNA"/>
</dbReference>
<feature type="compositionally biased region" description="Polar residues" evidence="1">
    <location>
        <begin position="146"/>
        <end position="171"/>
    </location>
</feature>
<protein>
    <recommendedName>
        <fullName evidence="2">Chitin-binding type-2 domain-containing protein</fullName>
    </recommendedName>
</protein>
<sequence>MAAQAQTCHSGQQEGRYLTPDPSDCSRYFHCSVGVSTPQLMACSVGTLFDVTTSRCQHAQSVDCGTRPRPLRQPRPVVRADIPLQVTAPPITVYEVSMIGSLTVSTIDVTSCASLLANLNTLVQRCKPEDGRGHDQPSVPAVSRRPLSTSTEQADYSKDSTTSPSRMYSAT</sequence>
<dbReference type="OrthoDB" id="6020543at2759"/>
<dbReference type="SMART" id="SM00494">
    <property type="entry name" value="ChtBD2"/>
    <property type="match status" value="1"/>
</dbReference>
<dbReference type="InterPro" id="IPR002557">
    <property type="entry name" value="Chitin-bd_dom"/>
</dbReference>
<evidence type="ECO:0000313" key="3">
    <source>
        <dbReference type="EMBL" id="PVD37354.1"/>
    </source>
</evidence>
<dbReference type="SUPFAM" id="SSF57625">
    <property type="entry name" value="Invertebrate chitin-binding proteins"/>
    <property type="match status" value="1"/>
</dbReference>
<dbReference type="Proteomes" id="UP000245119">
    <property type="component" value="Linkage Group LG2"/>
</dbReference>
<keyword evidence="4" id="KW-1185">Reference proteome</keyword>
<accession>A0A2T7PVA0</accession>